<dbReference type="InterPro" id="IPR011990">
    <property type="entry name" value="TPR-like_helical_dom_sf"/>
</dbReference>
<evidence type="ECO:0000313" key="3">
    <source>
        <dbReference type="EMBL" id="AEF83502.1"/>
    </source>
</evidence>
<keyword evidence="4" id="KW-1185">Reference proteome</keyword>
<dbReference type="PANTHER" id="PTHR12558">
    <property type="entry name" value="CELL DIVISION CYCLE 16,23,27"/>
    <property type="match status" value="1"/>
</dbReference>
<evidence type="ECO:0000313" key="4">
    <source>
        <dbReference type="Proteomes" id="UP000009222"/>
    </source>
</evidence>
<dbReference type="KEGG" id="taz:TREAZ_3664"/>
<dbReference type="SUPFAM" id="SSF48452">
    <property type="entry name" value="TPR-like"/>
    <property type="match status" value="1"/>
</dbReference>
<reference evidence="3 4" key="2">
    <citation type="journal article" date="2011" name="ISME J.">
        <title>RNA-seq reveals cooperative metabolic interactions between two termite-gut spirochete species in co-culture.</title>
        <authorList>
            <person name="Rosenthal A.Z."/>
            <person name="Matson E.G."/>
            <person name="Eldar A."/>
            <person name="Leadbetter J.R."/>
        </authorList>
    </citation>
    <scope>NUCLEOTIDE SEQUENCE [LARGE SCALE GENOMIC DNA]</scope>
    <source>
        <strain evidence="4">ATCC BAA-888 / DSM 13862 / ZAS-9</strain>
    </source>
</reference>
<dbReference type="Pfam" id="PF13432">
    <property type="entry name" value="TPR_16"/>
    <property type="match status" value="2"/>
</dbReference>
<dbReference type="OrthoDB" id="363271at2"/>
<reference evidence="4" key="1">
    <citation type="submission" date="2009-12" db="EMBL/GenBank/DDBJ databases">
        <title>Complete sequence of Treponema azotonutricium strain ZAS-9.</title>
        <authorList>
            <person name="Tetu S.G."/>
            <person name="Matson E."/>
            <person name="Ren Q."/>
            <person name="Seshadri R."/>
            <person name="Elbourne L."/>
            <person name="Hassan K.A."/>
            <person name="Durkin A."/>
            <person name="Radune D."/>
            <person name="Mohamoud Y."/>
            <person name="Shay R."/>
            <person name="Jin S."/>
            <person name="Zhang X."/>
            <person name="Lucey K."/>
            <person name="Ballor N.R."/>
            <person name="Ottesen E."/>
            <person name="Rosenthal R."/>
            <person name="Allen A."/>
            <person name="Leadbetter J.R."/>
            <person name="Paulsen I.T."/>
        </authorList>
    </citation>
    <scope>NUCLEOTIDE SEQUENCE [LARGE SCALE GENOMIC DNA]</scope>
    <source>
        <strain evidence="4">ATCC BAA-888 / DSM 13862 / ZAS-9</strain>
    </source>
</reference>
<sequence length="666" mass="74159">MIIAGKLNAVKRTAVLLVLLLLVAGTVSAQNTNPSWWYERGSASMNAEDWYAAAESFIECIRLNPAHAEGNAALAECYYELGEFDEALLWVRKARSLARGSMALANLEASVQIALGNLEEASKVINDILSREPYNKEALFTAAELDIARGRAGDAVIRFREAVRRFPDDRRLLVSLALVLGSLGDEDAARSYIERALVQHPDDYRVYYYASYLAARRNNIAQALAYAEQSLFYRPGYAPAGSLLASLRYRAGQYEEAARLADELIARKRENAHAWYLKGMAYVRLGRNAEAISVLSTAAAVAPEDEFIRSSLEELLITGTKVEDPQRSRWASWHFARARDYRSRNLLEQALFEYRRGLRLNPYARDRREYADLLRLQGFPARYLEELKFMQNLGLADKTLNDAVESYTALLGNALFRRWEVDPVAISKPHWKVAVFSVANQSAFFHADAGAAGSAYIKDLLVHERNLGSMDLDLRQSSFSQAFRTARENNADYFLVVSVAENERDISITGELFVARTGAAAAVFSTYRTGRDRLRDASRGIVEQLSKALPFRAELIRRRQGQGLIDKGRADGVKDGDAFDVVRQGSAGILSQGIGLVYAPDDVIGKFIVEKADEEVSAGLLERTGFFDRIVQGDEIFIIPKKEEGAAAPSPSVADPELRGLLRTLR</sequence>
<dbReference type="InParanoid" id="F5YG78"/>
<dbReference type="STRING" id="545695.TREAZ_3664"/>
<dbReference type="RefSeq" id="WP_015711919.1">
    <property type="nucleotide sequence ID" value="NC_015577.1"/>
</dbReference>
<feature type="signal peptide" evidence="2">
    <location>
        <begin position="1"/>
        <end position="29"/>
    </location>
</feature>
<dbReference type="HOGENOM" id="CLU_412143_0_0_12"/>
<organism evidence="3 4">
    <name type="scientific">Leadbettera azotonutricia (strain ATCC BAA-888 / DSM 13862 / ZAS-9)</name>
    <name type="common">Treponema azotonutricium</name>
    <dbReference type="NCBI Taxonomy" id="545695"/>
    <lineage>
        <taxon>Bacteria</taxon>
        <taxon>Pseudomonadati</taxon>
        <taxon>Spirochaetota</taxon>
        <taxon>Spirochaetia</taxon>
        <taxon>Spirochaetales</taxon>
        <taxon>Breznakiellaceae</taxon>
        <taxon>Leadbettera</taxon>
    </lineage>
</organism>
<accession>F5YG78</accession>
<dbReference type="SMART" id="SM00028">
    <property type="entry name" value="TPR"/>
    <property type="match status" value="7"/>
</dbReference>
<proteinExistence type="predicted"/>
<dbReference type="eggNOG" id="COG0457">
    <property type="taxonomic scope" value="Bacteria"/>
</dbReference>
<keyword evidence="1" id="KW-0802">TPR repeat</keyword>
<dbReference type="PANTHER" id="PTHR12558:SF13">
    <property type="entry name" value="CELL DIVISION CYCLE PROTEIN 27 HOMOLOG"/>
    <property type="match status" value="1"/>
</dbReference>
<dbReference type="EMBL" id="CP001841">
    <property type="protein sequence ID" value="AEF83502.1"/>
    <property type="molecule type" value="Genomic_DNA"/>
</dbReference>
<dbReference type="InterPro" id="IPR019734">
    <property type="entry name" value="TPR_rpt"/>
</dbReference>
<feature type="repeat" description="TPR" evidence="1">
    <location>
        <begin position="34"/>
        <end position="67"/>
    </location>
</feature>
<evidence type="ECO:0000256" key="1">
    <source>
        <dbReference type="PROSITE-ProRule" id="PRU00339"/>
    </source>
</evidence>
<dbReference type="AlphaFoldDB" id="F5YG78"/>
<name>F5YG78_LEAAZ</name>
<protein>
    <submittedName>
        <fullName evidence="3">Tetratricopeptide repeat domain protein</fullName>
    </submittedName>
</protein>
<dbReference type="FunCoup" id="F5YG78">
    <property type="interactions" value="10"/>
</dbReference>
<keyword evidence="2" id="KW-0732">Signal</keyword>
<evidence type="ECO:0000256" key="2">
    <source>
        <dbReference type="SAM" id="SignalP"/>
    </source>
</evidence>
<feature type="repeat" description="TPR" evidence="1">
    <location>
        <begin position="272"/>
        <end position="305"/>
    </location>
</feature>
<dbReference type="Proteomes" id="UP000009222">
    <property type="component" value="Chromosome"/>
</dbReference>
<dbReference type="Pfam" id="PF12895">
    <property type="entry name" value="ANAPC3"/>
    <property type="match status" value="1"/>
</dbReference>
<gene>
    <name evidence="3" type="ordered locus">TREAZ_3664</name>
</gene>
<feature type="chain" id="PRO_5003335175" evidence="2">
    <location>
        <begin position="30"/>
        <end position="666"/>
    </location>
</feature>
<dbReference type="PROSITE" id="PS50005">
    <property type="entry name" value="TPR"/>
    <property type="match status" value="2"/>
</dbReference>
<dbReference type="Gene3D" id="1.25.40.10">
    <property type="entry name" value="Tetratricopeptide repeat domain"/>
    <property type="match status" value="2"/>
</dbReference>